<keyword evidence="3" id="KW-1185">Reference proteome</keyword>
<feature type="compositionally biased region" description="Polar residues" evidence="1">
    <location>
        <begin position="216"/>
        <end position="225"/>
    </location>
</feature>
<gene>
    <name evidence="2" type="ORF">K470DRAFT_104281</name>
</gene>
<dbReference type="Proteomes" id="UP000799421">
    <property type="component" value="Unassembled WGS sequence"/>
</dbReference>
<dbReference type="EMBL" id="MU005960">
    <property type="protein sequence ID" value="KAF2863550.1"/>
    <property type="molecule type" value="Genomic_DNA"/>
</dbReference>
<name>A0A6A7C7Y3_9PEZI</name>
<evidence type="ECO:0000256" key="1">
    <source>
        <dbReference type="SAM" id="MobiDB-lite"/>
    </source>
</evidence>
<reference evidence="2" key="1">
    <citation type="journal article" date="2020" name="Stud. Mycol.">
        <title>101 Dothideomycetes genomes: a test case for predicting lifestyles and emergence of pathogens.</title>
        <authorList>
            <person name="Haridas S."/>
            <person name="Albert R."/>
            <person name="Binder M."/>
            <person name="Bloem J."/>
            <person name="Labutti K."/>
            <person name="Salamov A."/>
            <person name="Andreopoulos B."/>
            <person name="Baker S."/>
            <person name="Barry K."/>
            <person name="Bills G."/>
            <person name="Bluhm B."/>
            <person name="Cannon C."/>
            <person name="Castanera R."/>
            <person name="Culley D."/>
            <person name="Daum C."/>
            <person name="Ezra D."/>
            <person name="Gonzalez J."/>
            <person name="Henrissat B."/>
            <person name="Kuo A."/>
            <person name="Liang C."/>
            <person name="Lipzen A."/>
            <person name="Lutzoni F."/>
            <person name="Magnuson J."/>
            <person name="Mondo S."/>
            <person name="Nolan M."/>
            <person name="Ohm R."/>
            <person name="Pangilinan J."/>
            <person name="Park H.-J."/>
            <person name="Ramirez L."/>
            <person name="Alfaro M."/>
            <person name="Sun H."/>
            <person name="Tritt A."/>
            <person name="Yoshinaga Y."/>
            <person name="Zwiers L.-H."/>
            <person name="Turgeon B."/>
            <person name="Goodwin S."/>
            <person name="Spatafora J."/>
            <person name="Crous P."/>
            <person name="Grigoriev I."/>
        </authorList>
    </citation>
    <scope>NUCLEOTIDE SEQUENCE</scope>
    <source>
        <strain evidence="2">CBS 480.64</strain>
    </source>
</reference>
<organism evidence="2 3">
    <name type="scientific">Piedraia hortae CBS 480.64</name>
    <dbReference type="NCBI Taxonomy" id="1314780"/>
    <lineage>
        <taxon>Eukaryota</taxon>
        <taxon>Fungi</taxon>
        <taxon>Dikarya</taxon>
        <taxon>Ascomycota</taxon>
        <taxon>Pezizomycotina</taxon>
        <taxon>Dothideomycetes</taxon>
        <taxon>Dothideomycetidae</taxon>
        <taxon>Capnodiales</taxon>
        <taxon>Piedraiaceae</taxon>
        <taxon>Piedraia</taxon>
    </lineage>
</organism>
<proteinExistence type="predicted"/>
<evidence type="ECO:0000313" key="2">
    <source>
        <dbReference type="EMBL" id="KAF2863550.1"/>
    </source>
</evidence>
<dbReference type="AlphaFoldDB" id="A0A6A7C7Y3"/>
<protein>
    <submittedName>
        <fullName evidence="2">Uncharacterized protein</fullName>
    </submittedName>
</protein>
<feature type="region of interest" description="Disordered" evidence="1">
    <location>
        <begin position="210"/>
        <end position="245"/>
    </location>
</feature>
<sequence length="245" mass="26861">MSPTEYISSICPCVDKFSRVDMSYSNPHQTPRALTNTCLLLLFSNQSPYATSRVCFHTKLLCPSYNIFCALATSAMFNPQGQTSAGYANARSVNFGNSIAGNPNVANPNSGNPNIVNPNPNPNIANPNPSNLYPHSFQNGRRPHPIQPDSNAMMQIVNTMLNRAERTSFLQGGLAQLQDEIENSPNLNVLFAPGRIATVSVDPSYVPPSDPGAMFTPSNLYNSEQPVPEKRKRRAPEDVQEMEMD</sequence>
<evidence type="ECO:0000313" key="3">
    <source>
        <dbReference type="Proteomes" id="UP000799421"/>
    </source>
</evidence>
<accession>A0A6A7C7Y3</accession>